<dbReference type="VEuPathDB" id="FungiDB:VP01_8677g1"/>
<name>A0A0L6UAX7_9BASI</name>
<organism evidence="1 2">
    <name type="scientific">Puccinia sorghi</name>
    <dbReference type="NCBI Taxonomy" id="27349"/>
    <lineage>
        <taxon>Eukaryota</taxon>
        <taxon>Fungi</taxon>
        <taxon>Dikarya</taxon>
        <taxon>Basidiomycota</taxon>
        <taxon>Pucciniomycotina</taxon>
        <taxon>Pucciniomycetes</taxon>
        <taxon>Pucciniales</taxon>
        <taxon>Pucciniaceae</taxon>
        <taxon>Puccinia</taxon>
    </lineage>
</organism>
<comment type="caution">
    <text evidence="1">The sequence shown here is derived from an EMBL/GenBank/DDBJ whole genome shotgun (WGS) entry which is preliminary data.</text>
</comment>
<gene>
    <name evidence="1" type="ORF">VP01_8677g1</name>
</gene>
<protein>
    <submittedName>
        <fullName evidence="1">Uncharacterized protein</fullName>
    </submittedName>
</protein>
<evidence type="ECO:0000313" key="1">
    <source>
        <dbReference type="EMBL" id="KNZ44935.1"/>
    </source>
</evidence>
<reference evidence="1 2" key="1">
    <citation type="submission" date="2015-08" db="EMBL/GenBank/DDBJ databases">
        <title>Next Generation Sequencing and Analysis of the Genome of Puccinia sorghi L Schw, the Causal Agent of Maize Common Rust.</title>
        <authorList>
            <person name="Rochi L."/>
            <person name="Burguener G."/>
            <person name="Darino M."/>
            <person name="Turjanski A."/>
            <person name="Kreff E."/>
            <person name="Dieguez M.J."/>
            <person name="Sacco F."/>
        </authorList>
    </citation>
    <scope>NUCLEOTIDE SEQUENCE [LARGE SCALE GENOMIC DNA]</scope>
    <source>
        <strain evidence="1 2">RO10H11247</strain>
    </source>
</reference>
<dbReference type="EMBL" id="LAVV01014245">
    <property type="protein sequence ID" value="KNZ44935.1"/>
    <property type="molecule type" value="Genomic_DNA"/>
</dbReference>
<accession>A0A0L6UAX7</accession>
<proteinExistence type="predicted"/>
<feature type="non-terminal residue" evidence="1">
    <location>
        <position position="173"/>
    </location>
</feature>
<keyword evidence="2" id="KW-1185">Reference proteome</keyword>
<sequence length="173" mass="20263">MWSHISQLAFSQQYPMLSRDFPSTHHEQRVKVLDSSTYQEAGALLFKSDQKDEVAQWERFLELNPALVNPKESFADFLDIFKLENVKKHLDLLEELFQTSKQSKPHFGQLWSKLLNRKMKFKGFLVLSGTVSDPSHISQLAFAQQHPRLSRDCKTTLINKELRPWTPPQLRRL</sequence>
<dbReference type="Proteomes" id="UP000037035">
    <property type="component" value="Unassembled WGS sequence"/>
</dbReference>
<dbReference type="AlphaFoldDB" id="A0A0L6UAX7"/>
<evidence type="ECO:0000313" key="2">
    <source>
        <dbReference type="Proteomes" id="UP000037035"/>
    </source>
</evidence>
<dbReference type="STRING" id="27349.A0A0L6UAX7"/>